<name>A0ABW2A8L2_9GAMM</name>
<comment type="caution">
    <text evidence="3">The sequence shown here is derived from an EMBL/GenBank/DDBJ whole genome shotgun (WGS) entry which is preliminary data.</text>
</comment>
<feature type="transmembrane region" description="Helical" evidence="1">
    <location>
        <begin position="27"/>
        <end position="46"/>
    </location>
</feature>
<dbReference type="Pfam" id="PF01957">
    <property type="entry name" value="NfeD"/>
    <property type="match status" value="1"/>
</dbReference>
<dbReference type="Gene3D" id="2.40.50.140">
    <property type="entry name" value="Nucleic acid-binding proteins"/>
    <property type="match status" value="1"/>
</dbReference>
<sequence>MCHLILFLPVFGLAVFLVWPLSMAGPIYTVIFVLSLLMYVLVIRVMRRPVITGSEALIDSRVVVVGANGDHWRVMVGNEVWEADAPEPLRSGESVRVVGIDGLRLKVSRLGSGAGSTE</sequence>
<dbReference type="Proteomes" id="UP001596422">
    <property type="component" value="Unassembled WGS sequence"/>
</dbReference>
<keyword evidence="1" id="KW-0472">Membrane</keyword>
<accession>A0ABW2A8L2</accession>
<dbReference type="RefSeq" id="WP_379912434.1">
    <property type="nucleotide sequence ID" value="NZ_JBHSWE010000001.1"/>
</dbReference>
<gene>
    <name evidence="3" type="ORF">ACFQDL_29555</name>
</gene>
<organism evidence="3 4">
    <name type="scientific">Marinobacterium aestuariivivens</name>
    <dbReference type="NCBI Taxonomy" id="1698799"/>
    <lineage>
        <taxon>Bacteria</taxon>
        <taxon>Pseudomonadati</taxon>
        <taxon>Pseudomonadota</taxon>
        <taxon>Gammaproteobacteria</taxon>
        <taxon>Oceanospirillales</taxon>
        <taxon>Oceanospirillaceae</taxon>
        <taxon>Marinobacterium</taxon>
    </lineage>
</organism>
<dbReference type="SUPFAM" id="SSF141322">
    <property type="entry name" value="NfeD domain-like"/>
    <property type="match status" value="1"/>
</dbReference>
<dbReference type="InterPro" id="IPR012340">
    <property type="entry name" value="NA-bd_OB-fold"/>
</dbReference>
<feature type="domain" description="NfeD-like C-terminal" evidence="2">
    <location>
        <begin position="55"/>
        <end position="108"/>
    </location>
</feature>
<feature type="transmembrane region" description="Helical" evidence="1">
    <location>
        <begin position="5"/>
        <end position="21"/>
    </location>
</feature>
<keyword evidence="1" id="KW-1133">Transmembrane helix</keyword>
<evidence type="ECO:0000256" key="1">
    <source>
        <dbReference type="SAM" id="Phobius"/>
    </source>
</evidence>
<proteinExistence type="predicted"/>
<dbReference type="InterPro" id="IPR002810">
    <property type="entry name" value="NfeD-like_C"/>
</dbReference>
<evidence type="ECO:0000259" key="2">
    <source>
        <dbReference type="Pfam" id="PF01957"/>
    </source>
</evidence>
<keyword evidence="1" id="KW-0812">Transmembrane</keyword>
<protein>
    <submittedName>
        <fullName evidence="3">NfeD family protein</fullName>
    </submittedName>
</protein>
<keyword evidence="4" id="KW-1185">Reference proteome</keyword>
<reference evidence="4" key="1">
    <citation type="journal article" date="2019" name="Int. J. Syst. Evol. Microbiol.">
        <title>The Global Catalogue of Microorganisms (GCM) 10K type strain sequencing project: providing services to taxonomists for standard genome sequencing and annotation.</title>
        <authorList>
            <consortium name="The Broad Institute Genomics Platform"/>
            <consortium name="The Broad Institute Genome Sequencing Center for Infectious Disease"/>
            <person name="Wu L."/>
            <person name="Ma J."/>
        </authorList>
    </citation>
    <scope>NUCLEOTIDE SEQUENCE [LARGE SCALE GENOMIC DNA]</scope>
    <source>
        <strain evidence="4">NBRC 111756</strain>
    </source>
</reference>
<evidence type="ECO:0000313" key="4">
    <source>
        <dbReference type="Proteomes" id="UP001596422"/>
    </source>
</evidence>
<evidence type="ECO:0000313" key="3">
    <source>
        <dbReference type="EMBL" id="MFC6673774.1"/>
    </source>
</evidence>
<dbReference type="EMBL" id="JBHSWE010000001">
    <property type="protein sequence ID" value="MFC6673774.1"/>
    <property type="molecule type" value="Genomic_DNA"/>
</dbReference>